<evidence type="ECO:0000256" key="7">
    <source>
        <dbReference type="ARBA" id="ARBA00023136"/>
    </source>
</evidence>
<feature type="transmembrane region" description="Helical" evidence="8">
    <location>
        <begin position="97"/>
        <end position="116"/>
    </location>
</feature>
<evidence type="ECO:0000256" key="6">
    <source>
        <dbReference type="ARBA" id="ARBA00022989"/>
    </source>
</evidence>
<feature type="transmembrane region" description="Helical" evidence="8">
    <location>
        <begin position="69"/>
        <end position="91"/>
    </location>
</feature>
<dbReference type="AlphaFoldDB" id="A0A6J4QYV3"/>
<keyword evidence="5 8" id="KW-0812">Transmembrane</keyword>
<keyword evidence="7 8" id="KW-0472">Membrane</keyword>
<dbReference type="PANTHER" id="PTHR30269:SF37">
    <property type="entry name" value="MEMBRANE TRANSPORTER PROTEIN"/>
    <property type="match status" value="1"/>
</dbReference>
<feature type="transmembrane region" description="Helical" evidence="8">
    <location>
        <begin position="163"/>
        <end position="182"/>
    </location>
</feature>
<feature type="transmembrane region" description="Helical" evidence="8">
    <location>
        <begin position="189"/>
        <end position="210"/>
    </location>
</feature>
<dbReference type="GO" id="GO:0005886">
    <property type="term" value="C:plasma membrane"/>
    <property type="evidence" value="ECO:0007669"/>
    <property type="project" value="UniProtKB-SubCell"/>
</dbReference>
<evidence type="ECO:0000256" key="4">
    <source>
        <dbReference type="ARBA" id="ARBA00022475"/>
    </source>
</evidence>
<dbReference type="InterPro" id="IPR002781">
    <property type="entry name" value="TM_pro_TauE-like"/>
</dbReference>
<dbReference type="PANTHER" id="PTHR30269">
    <property type="entry name" value="TRANSMEMBRANE PROTEIN YFCA"/>
    <property type="match status" value="1"/>
</dbReference>
<evidence type="ECO:0000256" key="2">
    <source>
        <dbReference type="ARBA" id="ARBA00009142"/>
    </source>
</evidence>
<evidence type="ECO:0000313" key="9">
    <source>
        <dbReference type="EMBL" id="CAA9450505.1"/>
    </source>
</evidence>
<name>A0A6J4QYV3_9ACTN</name>
<organism evidence="9">
    <name type="scientific">uncultured Rubrobacteraceae bacterium</name>
    <dbReference type="NCBI Taxonomy" id="349277"/>
    <lineage>
        <taxon>Bacteria</taxon>
        <taxon>Bacillati</taxon>
        <taxon>Actinomycetota</taxon>
        <taxon>Rubrobacteria</taxon>
        <taxon>Rubrobacterales</taxon>
        <taxon>Rubrobacteraceae</taxon>
        <taxon>environmental samples</taxon>
    </lineage>
</organism>
<keyword evidence="6 8" id="KW-1133">Transmembrane helix</keyword>
<comment type="subcellular location">
    <subcellularLocation>
        <location evidence="1 8">Cell membrane</location>
        <topology evidence="1 8">Multi-pass membrane protein</topology>
    </subcellularLocation>
</comment>
<evidence type="ECO:0000256" key="5">
    <source>
        <dbReference type="ARBA" id="ARBA00022692"/>
    </source>
</evidence>
<evidence type="ECO:0000256" key="3">
    <source>
        <dbReference type="ARBA" id="ARBA00022448"/>
    </source>
</evidence>
<protein>
    <recommendedName>
        <fullName evidence="8">Probable membrane transporter protein</fullName>
    </recommendedName>
</protein>
<reference evidence="9" key="1">
    <citation type="submission" date="2020-02" db="EMBL/GenBank/DDBJ databases">
        <authorList>
            <person name="Meier V. D."/>
        </authorList>
    </citation>
    <scope>NUCLEOTIDE SEQUENCE</scope>
    <source>
        <strain evidence="9">AVDCRST_MAG37</strain>
    </source>
</reference>
<evidence type="ECO:0000256" key="1">
    <source>
        <dbReference type="ARBA" id="ARBA00004651"/>
    </source>
</evidence>
<dbReference type="Pfam" id="PF01925">
    <property type="entry name" value="TauE"/>
    <property type="match status" value="1"/>
</dbReference>
<feature type="transmembrane region" description="Helical" evidence="8">
    <location>
        <begin position="128"/>
        <end position="151"/>
    </location>
</feature>
<keyword evidence="4 8" id="KW-1003">Cell membrane</keyword>
<feature type="transmembrane region" description="Helical" evidence="8">
    <location>
        <begin position="216"/>
        <end position="238"/>
    </location>
</feature>
<feature type="transmembrane region" description="Helical" evidence="8">
    <location>
        <begin position="38"/>
        <end position="57"/>
    </location>
</feature>
<evidence type="ECO:0000256" key="8">
    <source>
        <dbReference type="RuleBase" id="RU363041"/>
    </source>
</evidence>
<gene>
    <name evidence="9" type="ORF">AVDCRST_MAG37-2274</name>
</gene>
<accession>A0A6J4QYV3</accession>
<dbReference type="InterPro" id="IPR052017">
    <property type="entry name" value="TSUP"/>
</dbReference>
<comment type="similarity">
    <text evidence="2 8">Belongs to the 4-toluene sulfonate uptake permease (TSUP) (TC 2.A.102) family.</text>
</comment>
<sequence>MVAWVELLVLLFAVAAGAVVQGAVGFGFALVVVPVLTFVWPDVLPATVLLLTLPLSVTMAIRERRAVEVVGLVYLLAGRLVGAFVGVGLLLLVSEEYLSVLFGGFVLVAVLTSSLAPEVSLSNRTKVTGGVASGIMGTAAGIGGPPLALIFQSRSGPEIRATLAVAFVFGTTLSLLILALVGRLGSEHLLLALELLPVLLLGLWVASFMARFLTGGWLRPAILLFAAASGLAAMLLGLTG</sequence>
<dbReference type="EMBL" id="CADCVD010000108">
    <property type="protein sequence ID" value="CAA9450505.1"/>
    <property type="molecule type" value="Genomic_DNA"/>
</dbReference>
<keyword evidence="3" id="KW-0813">Transport</keyword>
<proteinExistence type="inferred from homology"/>